<dbReference type="EMBL" id="GL983076">
    <property type="protein sequence ID" value="EGR34568.1"/>
    <property type="molecule type" value="Genomic_DNA"/>
</dbReference>
<reference evidence="1 2" key="1">
    <citation type="submission" date="2011-07" db="EMBL/GenBank/DDBJ databases">
        <authorList>
            <person name="Coyne R."/>
            <person name="Brami D."/>
            <person name="Johnson J."/>
            <person name="Hostetler J."/>
            <person name="Hannick L."/>
            <person name="Clark T."/>
            <person name="Cassidy-Hanley D."/>
            <person name="Inman J."/>
        </authorList>
    </citation>
    <scope>NUCLEOTIDE SEQUENCE [LARGE SCALE GENOMIC DNA]</scope>
    <source>
        <strain evidence="1 2">G5</strain>
    </source>
</reference>
<dbReference type="InParanoid" id="G0QJN6"/>
<dbReference type="Proteomes" id="UP000008983">
    <property type="component" value="Unassembled WGS sequence"/>
</dbReference>
<proteinExistence type="predicted"/>
<sequence>TFLALCYTTILTIIYIQILAIKTRTTRSIVITFSTLRHTFKSINFEFCNSKRFYKSVIIFIYFIRNCNIKYSIISLKIKISLLVFFFYKFSGTQYLKSKNFLQCCSKNSIYFKIQKFNLQIPMINHYILKVD</sequence>
<organism evidence="1 2">
    <name type="scientific">Ichthyophthirius multifiliis</name>
    <name type="common">White spot disease agent</name>
    <name type="synonym">Ich</name>
    <dbReference type="NCBI Taxonomy" id="5932"/>
    <lineage>
        <taxon>Eukaryota</taxon>
        <taxon>Sar</taxon>
        <taxon>Alveolata</taxon>
        <taxon>Ciliophora</taxon>
        <taxon>Intramacronucleata</taxon>
        <taxon>Oligohymenophorea</taxon>
        <taxon>Hymenostomatida</taxon>
        <taxon>Ophryoglenina</taxon>
        <taxon>Ichthyophthirius</taxon>
    </lineage>
</organism>
<protein>
    <submittedName>
        <fullName evidence="1">Uncharacterized protein</fullName>
    </submittedName>
</protein>
<dbReference type="RefSeq" id="XP_004039872.1">
    <property type="nucleotide sequence ID" value="XM_004039824.1"/>
</dbReference>
<dbReference type="GeneID" id="14910763"/>
<keyword evidence="2" id="KW-1185">Reference proteome</keyword>
<name>G0QJN6_ICHMU</name>
<gene>
    <name evidence="1" type="ORF">IMG5_007000</name>
</gene>
<dbReference type="AlphaFoldDB" id="G0QJN6"/>
<accession>G0QJN6</accession>
<evidence type="ECO:0000313" key="1">
    <source>
        <dbReference type="EMBL" id="EGR34568.1"/>
    </source>
</evidence>
<feature type="non-terminal residue" evidence="1">
    <location>
        <position position="1"/>
    </location>
</feature>
<evidence type="ECO:0000313" key="2">
    <source>
        <dbReference type="Proteomes" id="UP000008983"/>
    </source>
</evidence>